<gene>
    <name evidence="1" type="ORF">OTI717_LOCUS19692</name>
</gene>
<evidence type="ECO:0000313" key="1">
    <source>
        <dbReference type="EMBL" id="CAF3825895.1"/>
    </source>
</evidence>
<accession>A0A819CY09</accession>
<dbReference type="EMBL" id="CAJOAX010002910">
    <property type="protein sequence ID" value="CAF3825895.1"/>
    <property type="molecule type" value="Genomic_DNA"/>
</dbReference>
<reference evidence="1" key="1">
    <citation type="submission" date="2021-02" db="EMBL/GenBank/DDBJ databases">
        <authorList>
            <person name="Nowell W R."/>
        </authorList>
    </citation>
    <scope>NUCLEOTIDE SEQUENCE</scope>
</reference>
<protein>
    <submittedName>
        <fullName evidence="1">Uncharacterized protein</fullName>
    </submittedName>
</protein>
<name>A0A819CY09_9BILA</name>
<dbReference type="Proteomes" id="UP000663823">
    <property type="component" value="Unassembled WGS sequence"/>
</dbReference>
<dbReference type="AlphaFoldDB" id="A0A819CY09"/>
<organism evidence="1 2">
    <name type="scientific">Rotaria sordida</name>
    <dbReference type="NCBI Taxonomy" id="392033"/>
    <lineage>
        <taxon>Eukaryota</taxon>
        <taxon>Metazoa</taxon>
        <taxon>Spiralia</taxon>
        <taxon>Gnathifera</taxon>
        <taxon>Rotifera</taxon>
        <taxon>Eurotatoria</taxon>
        <taxon>Bdelloidea</taxon>
        <taxon>Philodinida</taxon>
        <taxon>Philodinidae</taxon>
        <taxon>Rotaria</taxon>
    </lineage>
</organism>
<sequence>SPSSLYPSMVFTDNTITVFTDFLSIISTTSPDDGLALVLAMYVVFELNFLKNGRAILFLYAIMFGDTRYLSNKMRSLIKEKNIEIYTEQNRKICESTNLVSNSHSAVTNDTQSSSQASSNLLSTPLHILLQIPTDLISGLTENLLRICLEQRNNNSNNLSNHPYWKFQLKSTNDRIYYCNPMDVHLDNENQLISCSDGTRQFKLPLTIVRLMYDELMKHEQPLTNPSALANNFDTRTTTDFVRRDVFKGVDDPHEFHLAISLWRKQPDETKFYRYGDIHYINDILKTGKQVT</sequence>
<comment type="caution">
    <text evidence="1">The sequence shown here is derived from an EMBL/GenBank/DDBJ whole genome shotgun (WGS) entry which is preliminary data.</text>
</comment>
<feature type="non-terminal residue" evidence="1">
    <location>
        <position position="1"/>
    </location>
</feature>
<evidence type="ECO:0000313" key="2">
    <source>
        <dbReference type="Proteomes" id="UP000663823"/>
    </source>
</evidence>
<proteinExistence type="predicted"/>